<organism evidence="2 3">
    <name type="scientific">Thermus thermophilus</name>
    <dbReference type="NCBI Taxonomy" id="274"/>
    <lineage>
        <taxon>Bacteria</taxon>
        <taxon>Thermotogati</taxon>
        <taxon>Deinococcota</taxon>
        <taxon>Deinococci</taxon>
        <taxon>Thermales</taxon>
        <taxon>Thermaceae</taxon>
        <taxon>Thermus</taxon>
    </lineage>
</organism>
<protein>
    <submittedName>
        <fullName evidence="2">Uncharacterized protein</fullName>
    </submittedName>
</protein>
<proteinExistence type="predicted"/>
<reference evidence="3" key="1">
    <citation type="submission" date="2021-01" db="EMBL/GenBank/DDBJ databases">
        <title>Complete Genome Sequence of Thermus thermophilus Strain HB5018, Isolated from Mine Onsen Hot Spring.</title>
        <authorList>
            <person name="Miyazaki K."/>
            <person name="Moriya T."/>
            <person name="Nemoto N."/>
            <person name="Oshima T."/>
            <person name="Yura K."/>
            <person name="Bessho Y."/>
        </authorList>
    </citation>
    <scope>NUCLEOTIDE SEQUENCE [LARGE SCALE GENOMIC DNA]</scope>
    <source>
        <strain evidence="3">HB5018</strain>
    </source>
</reference>
<name>A0A7R7TD63_THETH</name>
<accession>A0A7R7TD63</accession>
<evidence type="ECO:0000256" key="1">
    <source>
        <dbReference type="SAM" id="MobiDB-lite"/>
    </source>
</evidence>
<dbReference type="AlphaFoldDB" id="A0A7R7TD63"/>
<dbReference type="EMBL" id="AP024270">
    <property type="protein sequence ID" value="BCP65974.1"/>
    <property type="molecule type" value="Genomic_DNA"/>
</dbReference>
<evidence type="ECO:0000313" key="3">
    <source>
        <dbReference type="Proteomes" id="UP000596099"/>
    </source>
</evidence>
<dbReference type="Proteomes" id="UP000596099">
    <property type="component" value="Chromosome"/>
</dbReference>
<gene>
    <name evidence="2" type="ORF">TthHB5018_09080</name>
</gene>
<feature type="region of interest" description="Disordered" evidence="1">
    <location>
        <begin position="1"/>
        <end position="20"/>
    </location>
</feature>
<sequence>MGAIGASSGPYPEYGSKTTSTRELLPVPTKSYVEKTRPWIPWTLQDLSLFILLMEPLKSPQLLDFPEVSTSVFQQVESVMRWLVEEQVRLHDPRQIRDYLVEFPGLIELIPQAVQAAKKHLPEAQLILKVYCDPEIEDRYLALYVRLPRYDERVMKCIKAAEEEFIDGLANVQGWLQLTTDFREPEVG</sequence>
<evidence type="ECO:0000313" key="2">
    <source>
        <dbReference type="EMBL" id="BCP65974.1"/>
    </source>
</evidence>